<gene>
    <name evidence="1" type="ORF">LCGC14_2135650</name>
</gene>
<organism evidence="1">
    <name type="scientific">marine sediment metagenome</name>
    <dbReference type="NCBI Taxonomy" id="412755"/>
    <lineage>
        <taxon>unclassified sequences</taxon>
        <taxon>metagenomes</taxon>
        <taxon>ecological metagenomes</taxon>
    </lineage>
</organism>
<dbReference type="EMBL" id="LAZR01026881">
    <property type="protein sequence ID" value="KKL67372.1"/>
    <property type="molecule type" value="Genomic_DNA"/>
</dbReference>
<name>A0A0F9GW97_9ZZZZ</name>
<proteinExistence type="predicted"/>
<evidence type="ECO:0000313" key="1">
    <source>
        <dbReference type="EMBL" id="KKL67372.1"/>
    </source>
</evidence>
<reference evidence="1" key="1">
    <citation type="journal article" date="2015" name="Nature">
        <title>Complex archaea that bridge the gap between prokaryotes and eukaryotes.</title>
        <authorList>
            <person name="Spang A."/>
            <person name="Saw J.H."/>
            <person name="Jorgensen S.L."/>
            <person name="Zaremba-Niedzwiedzka K."/>
            <person name="Martijn J."/>
            <person name="Lind A.E."/>
            <person name="van Eijk R."/>
            <person name="Schleper C."/>
            <person name="Guy L."/>
            <person name="Ettema T.J."/>
        </authorList>
    </citation>
    <scope>NUCLEOTIDE SEQUENCE</scope>
</reference>
<dbReference type="AlphaFoldDB" id="A0A0F9GW97"/>
<accession>A0A0F9GW97</accession>
<protein>
    <submittedName>
        <fullName evidence="1">Uncharacterized protein</fullName>
    </submittedName>
</protein>
<sequence length="184" mass="20402">DYDLLLREALATEELAEVSPAVLTAEQVRGDVPLPEFLTAEPAGRLRIPGDAVWEAHYRHAYRLGGACEFLREWVGFEVALRNAVATARAETLELDPAGYLLGEDLADEDAPVQGTVAAWAEAPDPLAALRVLDEGRWTWVDQRSRYFSFAIDELAAYARKLILLTRWHVLSREEAADTANRGA</sequence>
<feature type="non-terminal residue" evidence="1">
    <location>
        <position position="1"/>
    </location>
</feature>
<comment type="caution">
    <text evidence="1">The sequence shown here is derived from an EMBL/GenBank/DDBJ whole genome shotgun (WGS) entry which is preliminary data.</text>
</comment>